<keyword evidence="12 15" id="KW-0472">Membrane</keyword>
<dbReference type="PANTHER" id="PTHR34299:SF1">
    <property type="entry name" value="DIACYLGLYCEROL KINASE"/>
    <property type="match status" value="1"/>
</dbReference>
<feature type="transmembrane region" description="Helical" evidence="15">
    <location>
        <begin position="94"/>
        <end position="115"/>
    </location>
</feature>
<keyword evidence="3" id="KW-1003">Cell membrane</keyword>
<evidence type="ECO:0000256" key="14">
    <source>
        <dbReference type="ARBA" id="ARBA00023264"/>
    </source>
</evidence>
<keyword evidence="9" id="KW-0067">ATP-binding</keyword>
<evidence type="ECO:0000256" key="3">
    <source>
        <dbReference type="ARBA" id="ARBA00022475"/>
    </source>
</evidence>
<evidence type="ECO:0000256" key="15">
    <source>
        <dbReference type="SAM" id="Phobius"/>
    </source>
</evidence>
<keyword evidence="14" id="KW-1208">Phospholipid metabolism</keyword>
<keyword evidence="5" id="KW-0808">Transferase</keyword>
<name>A0ABX7QVG3_9GAMM</name>
<comment type="similarity">
    <text evidence="2">Belongs to the bacterial diacylglycerol kinase family.</text>
</comment>
<dbReference type="Pfam" id="PF01219">
    <property type="entry name" value="DAGK_prokar"/>
    <property type="match status" value="1"/>
</dbReference>
<dbReference type="Proteomes" id="UP000662770">
    <property type="component" value="Chromosome"/>
</dbReference>
<sequence length="118" mass="12924">MAVKNQSFIKKLGYAINGFIYAVKAEHNMRRHLAAAVIALAVFAWRQPSALWWALIVLCIALVWAAELINSAVEGLIDHLHPEIHPQIGHIKDMLAAMVLVFSLAAVVVGVLGLYSTL</sequence>
<proteinExistence type="inferred from homology"/>
<accession>A0ABX7QVG3</accession>
<keyword evidence="17" id="KW-1185">Reference proteome</keyword>
<evidence type="ECO:0000256" key="6">
    <source>
        <dbReference type="ARBA" id="ARBA00022692"/>
    </source>
</evidence>
<evidence type="ECO:0000256" key="2">
    <source>
        <dbReference type="ARBA" id="ARBA00005967"/>
    </source>
</evidence>
<dbReference type="EMBL" id="CP071503">
    <property type="protein sequence ID" value="QSX35492.1"/>
    <property type="molecule type" value="Genomic_DNA"/>
</dbReference>
<dbReference type="GO" id="GO:0016301">
    <property type="term" value="F:kinase activity"/>
    <property type="evidence" value="ECO:0007669"/>
    <property type="project" value="UniProtKB-KW"/>
</dbReference>
<keyword evidence="10 15" id="KW-1133">Transmembrane helix</keyword>
<dbReference type="InterPro" id="IPR000829">
    <property type="entry name" value="DAGK"/>
</dbReference>
<evidence type="ECO:0000256" key="11">
    <source>
        <dbReference type="ARBA" id="ARBA00023098"/>
    </source>
</evidence>
<evidence type="ECO:0000256" key="4">
    <source>
        <dbReference type="ARBA" id="ARBA00022516"/>
    </source>
</evidence>
<comment type="subcellular location">
    <subcellularLocation>
        <location evidence="1">Cell membrane</location>
        <topology evidence="1">Multi-pass membrane protein</topology>
    </subcellularLocation>
</comment>
<dbReference type="CDD" id="cd14263">
    <property type="entry name" value="DAGK_IM_like"/>
    <property type="match status" value="1"/>
</dbReference>
<evidence type="ECO:0000313" key="16">
    <source>
        <dbReference type="EMBL" id="QSX35492.1"/>
    </source>
</evidence>
<evidence type="ECO:0000256" key="1">
    <source>
        <dbReference type="ARBA" id="ARBA00004651"/>
    </source>
</evidence>
<evidence type="ECO:0000313" key="17">
    <source>
        <dbReference type="Proteomes" id="UP000662770"/>
    </source>
</evidence>
<keyword evidence="6 15" id="KW-0812">Transmembrane</keyword>
<organism evidence="16 17">
    <name type="scientific">Shewanella avicenniae</name>
    <dbReference type="NCBI Taxonomy" id="2814294"/>
    <lineage>
        <taxon>Bacteria</taxon>
        <taxon>Pseudomonadati</taxon>
        <taxon>Pseudomonadota</taxon>
        <taxon>Gammaproteobacteria</taxon>
        <taxon>Alteromonadales</taxon>
        <taxon>Shewanellaceae</taxon>
        <taxon>Shewanella</taxon>
    </lineage>
</organism>
<keyword evidence="13" id="KW-0594">Phospholipid biosynthesis</keyword>
<evidence type="ECO:0000256" key="8">
    <source>
        <dbReference type="ARBA" id="ARBA00022777"/>
    </source>
</evidence>
<evidence type="ECO:0000256" key="9">
    <source>
        <dbReference type="ARBA" id="ARBA00022840"/>
    </source>
</evidence>
<evidence type="ECO:0000256" key="13">
    <source>
        <dbReference type="ARBA" id="ARBA00023209"/>
    </source>
</evidence>
<keyword evidence="7" id="KW-0547">Nucleotide-binding</keyword>
<keyword evidence="4" id="KW-0444">Lipid biosynthesis</keyword>
<protein>
    <submittedName>
        <fullName evidence="16">Diacylglycerol kinase</fullName>
    </submittedName>
</protein>
<dbReference type="InterPro" id="IPR036945">
    <property type="entry name" value="DAGK_sf"/>
</dbReference>
<feature type="transmembrane region" description="Helical" evidence="15">
    <location>
        <begin position="51"/>
        <end position="73"/>
    </location>
</feature>
<reference evidence="16 17" key="1">
    <citation type="submission" date="2021-03" db="EMBL/GenBank/DDBJ databases">
        <title>Novel species identification of genus Shewanella.</title>
        <authorList>
            <person name="Liu G."/>
            <person name="Zhang Q."/>
        </authorList>
    </citation>
    <scope>NUCLEOTIDE SEQUENCE [LARGE SCALE GENOMIC DNA]</scope>
    <source>
        <strain evidence="16 17">FJAT-51800</strain>
    </source>
</reference>
<keyword evidence="11" id="KW-0443">Lipid metabolism</keyword>
<evidence type="ECO:0000256" key="10">
    <source>
        <dbReference type="ARBA" id="ARBA00022989"/>
    </source>
</evidence>
<gene>
    <name evidence="16" type="ORF">JYB87_11325</name>
</gene>
<evidence type="ECO:0000256" key="12">
    <source>
        <dbReference type="ARBA" id="ARBA00023136"/>
    </source>
</evidence>
<keyword evidence="8 16" id="KW-0418">Kinase</keyword>
<dbReference type="PANTHER" id="PTHR34299">
    <property type="entry name" value="DIACYLGLYCEROL KINASE"/>
    <property type="match status" value="1"/>
</dbReference>
<evidence type="ECO:0000256" key="7">
    <source>
        <dbReference type="ARBA" id="ARBA00022741"/>
    </source>
</evidence>
<evidence type="ECO:0000256" key="5">
    <source>
        <dbReference type="ARBA" id="ARBA00022679"/>
    </source>
</evidence>
<dbReference type="Gene3D" id="1.10.287.3610">
    <property type="match status" value="1"/>
</dbReference>